<keyword evidence="2" id="KW-1185">Reference proteome</keyword>
<evidence type="ECO:0000313" key="1">
    <source>
        <dbReference type="EMBL" id="CAE7682807.1"/>
    </source>
</evidence>
<comment type="caution">
    <text evidence="1">The sequence shown here is derived from an EMBL/GenBank/DDBJ whole genome shotgun (WGS) entry which is preliminary data.</text>
</comment>
<dbReference type="EMBL" id="CAJNIZ010044241">
    <property type="protein sequence ID" value="CAE7682807.1"/>
    <property type="molecule type" value="Genomic_DNA"/>
</dbReference>
<dbReference type="OrthoDB" id="435100at2759"/>
<gene>
    <name evidence="1" type="ORF">SPIL2461_LOCUS19042</name>
</gene>
<dbReference type="AlphaFoldDB" id="A0A812WPZ3"/>
<proteinExistence type="predicted"/>
<protein>
    <submittedName>
        <fullName evidence="1">Uncharacterized protein</fullName>
    </submittedName>
</protein>
<feature type="non-terminal residue" evidence="1">
    <location>
        <position position="85"/>
    </location>
</feature>
<dbReference type="Proteomes" id="UP000649617">
    <property type="component" value="Unassembled WGS sequence"/>
</dbReference>
<organism evidence="1 2">
    <name type="scientific">Symbiodinium pilosum</name>
    <name type="common">Dinoflagellate</name>
    <dbReference type="NCBI Taxonomy" id="2952"/>
    <lineage>
        <taxon>Eukaryota</taxon>
        <taxon>Sar</taxon>
        <taxon>Alveolata</taxon>
        <taxon>Dinophyceae</taxon>
        <taxon>Suessiales</taxon>
        <taxon>Symbiodiniaceae</taxon>
        <taxon>Symbiodinium</taxon>
    </lineage>
</organism>
<evidence type="ECO:0000313" key="2">
    <source>
        <dbReference type="Proteomes" id="UP000649617"/>
    </source>
</evidence>
<reference evidence="1" key="1">
    <citation type="submission" date="2021-02" db="EMBL/GenBank/DDBJ databases">
        <authorList>
            <person name="Dougan E. K."/>
            <person name="Rhodes N."/>
            <person name="Thang M."/>
            <person name="Chan C."/>
        </authorList>
    </citation>
    <scope>NUCLEOTIDE SEQUENCE</scope>
</reference>
<accession>A0A812WPZ3</accession>
<name>A0A812WPZ3_SYMPI</name>
<sequence length="85" mass="9541">MLCLGNEDKVELDWALMLLALHLWRRASALADRKEFLVDNELLQAPTSGLSYFFSKNPEDVDAGKTANWGQVVLGKKHGQWVKVG</sequence>